<evidence type="ECO:0000313" key="1">
    <source>
        <dbReference type="EMBL" id="RKI93328.1"/>
    </source>
</evidence>
<gene>
    <name evidence="1" type="ORF">D7V94_04460</name>
</gene>
<dbReference type="PANTHER" id="PTHR42967:SF1">
    <property type="entry name" value="MBL FOLD METALLO-HYDROLASE"/>
    <property type="match status" value="1"/>
</dbReference>
<proteinExistence type="predicted"/>
<accession>A0A3A9APN4</accession>
<keyword evidence="1" id="KW-0378">Hydrolase</keyword>
<dbReference type="Proteomes" id="UP000280696">
    <property type="component" value="Unassembled WGS sequence"/>
</dbReference>
<dbReference type="InterPro" id="IPR036866">
    <property type="entry name" value="RibonucZ/Hydroxyglut_hydro"/>
</dbReference>
<dbReference type="AlphaFoldDB" id="A0A3A9APN4"/>
<dbReference type="OrthoDB" id="36975at2"/>
<sequence>MKVTYLYHSGFMVELENSILIFDYFKGKLPSSLKGKKLFVFASHKHPDHFQLSVFKWADEMAKDSRFFVGNDIRLNEKYLERKGICPDILKRIKRMRGGAVYESREEGIKVETLCSTDQGVAFLVTAEGKSIYHAGDLNNWYWPEESKSGNERMERDYKKEIDKIEGRHFDIAFVPLDPRLEEGYGYGMDYFLKKVDAERVFPMHMWEKYDVTERYKKTKAGQVFAERIEDTPHIFL</sequence>
<organism evidence="1 2">
    <name type="scientific">Parablautia intestinalis</name>
    <dbReference type="NCBI Taxonomy" id="2320100"/>
    <lineage>
        <taxon>Bacteria</taxon>
        <taxon>Bacillati</taxon>
        <taxon>Bacillota</taxon>
        <taxon>Clostridia</taxon>
        <taxon>Lachnospirales</taxon>
        <taxon>Lachnospiraceae</taxon>
        <taxon>Parablautia</taxon>
    </lineage>
</organism>
<dbReference type="EMBL" id="RAYQ01000003">
    <property type="protein sequence ID" value="RKI93328.1"/>
    <property type="molecule type" value="Genomic_DNA"/>
</dbReference>
<dbReference type="Pfam" id="PF13483">
    <property type="entry name" value="Lactamase_B_3"/>
    <property type="match status" value="1"/>
</dbReference>
<dbReference type="PANTHER" id="PTHR42967">
    <property type="entry name" value="METAL DEPENDENT HYDROLASE"/>
    <property type="match status" value="1"/>
</dbReference>
<reference evidence="1 2" key="1">
    <citation type="submission" date="2018-09" db="EMBL/GenBank/DDBJ databases">
        <title>Murine metabolic-syndrome-specific gut microbial biobank.</title>
        <authorList>
            <person name="Liu C."/>
        </authorList>
    </citation>
    <scope>NUCLEOTIDE SEQUENCE [LARGE SCALE GENOMIC DNA]</scope>
    <source>
        <strain evidence="1 2">0.1xD8-82</strain>
    </source>
</reference>
<dbReference type="SUPFAM" id="SSF56281">
    <property type="entry name" value="Metallo-hydrolase/oxidoreductase"/>
    <property type="match status" value="1"/>
</dbReference>
<name>A0A3A9APN4_9FIRM</name>
<dbReference type="GO" id="GO:0016787">
    <property type="term" value="F:hydrolase activity"/>
    <property type="evidence" value="ECO:0007669"/>
    <property type="project" value="UniProtKB-KW"/>
</dbReference>
<dbReference type="Gene3D" id="3.60.15.10">
    <property type="entry name" value="Ribonuclease Z/Hydroxyacylglutathione hydrolase-like"/>
    <property type="match status" value="1"/>
</dbReference>
<evidence type="ECO:0000313" key="2">
    <source>
        <dbReference type="Proteomes" id="UP000280696"/>
    </source>
</evidence>
<keyword evidence="2" id="KW-1185">Reference proteome</keyword>
<comment type="caution">
    <text evidence="1">The sequence shown here is derived from an EMBL/GenBank/DDBJ whole genome shotgun (WGS) entry which is preliminary data.</text>
</comment>
<protein>
    <submittedName>
        <fullName evidence="1">MBL fold metallo-hydrolase</fullName>
    </submittedName>
</protein>